<dbReference type="AlphaFoldDB" id="A0A060TDZ4"/>
<dbReference type="InterPro" id="IPR019384">
    <property type="entry name" value="FHIP"/>
</dbReference>
<protein>
    <submittedName>
        <fullName evidence="2">ARAD1D47872p</fullName>
    </submittedName>
</protein>
<proteinExistence type="predicted"/>
<accession>A0A060TDZ4</accession>
<dbReference type="Pfam" id="PF10257">
    <property type="entry name" value="RAI16-like"/>
    <property type="match status" value="1"/>
</dbReference>
<organism evidence="2">
    <name type="scientific">Blastobotrys adeninivorans</name>
    <name type="common">Yeast</name>
    <name type="synonym">Arxula adeninivorans</name>
    <dbReference type="NCBI Taxonomy" id="409370"/>
    <lineage>
        <taxon>Eukaryota</taxon>
        <taxon>Fungi</taxon>
        <taxon>Dikarya</taxon>
        <taxon>Ascomycota</taxon>
        <taxon>Saccharomycotina</taxon>
        <taxon>Dipodascomycetes</taxon>
        <taxon>Dipodascales</taxon>
        <taxon>Trichomonascaceae</taxon>
        <taxon>Blastobotrys</taxon>
    </lineage>
</organism>
<feature type="region of interest" description="Disordered" evidence="1">
    <location>
        <begin position="1"/>
        <end position="37"/>
    </location>
</feature>
<evidence type="ECO:0000256" key="1">
    <source>
        <dbReference type="SAM" id="MobiDB-lite"/>
    </source>
</evidence>
<sequence length="583" mass="64648">MWKLRSPHSTPRKGESDKGSRRSATNSSKRDKTVTVTDVATGIESSLSKEQEDAGLSIVADRVELLKGLLQEDGREAAALVDHPAMPLLCQKLSPVVVSTIPHLCFIFKCIAELETENSLSTVTGFLRAVTNVHLDRQGELSLVGLLLCTVSASGTVVAASTADCLFNGKDIPLLDLLLNCVHSETVGSSARSGLLQMIGIMNQCSRLEQAIIDSSFCTIIASGLGAQYNQLVQSTTEFTEEKGTRSPQFREALDNVLEYLVFWQNSLAQSDSQKLNEKLLAYFDVLFVRQLLYPSIQLVSKTDKRLGPMLIGFRRVLSHVTNSPQVNSNGAEQELATVILSYYTDHDAIRQSHQTASELSDLVGPETPKLRPLIEYYLEAQDDPVVITVTLQIASIVVTSWSPTDCRANESSSQLAKLVQQLAKIRGALDAEGDIGEYEQDIQRTLLSDQWNKGVLKTLQFGSLKRKLLSMMQTFYTNDPAVNLALTEVVRDLALKSISWLPSVIPIIEDLCKTYREFCTDSFRNDIQKLMSRIKEQGGLQQQVHTLHDPKYANVVILREFVKELEALVVCRMWLPLTTKQG</sequence>
<reference evidence="2" key="1">
    <citation type="submission" date="2014-02" db="EMBL/GenBank/DDBJ databases">
        <authorList>
            <person name="Genoscope - CEA"/>
        </authorList>
    </citation>
    <scope>NUCLEOTIDE SEQUENCE</scope>
    <source>
        <strain evidence="2">LS3</strain>
    </source>
</reference>
<dbReference type="PANTHER" id="PTHR21705:SF11">
    <property type="entry name" value="FHIP FAMILY PROTEIN CG3558"/>
    <property type="match status" value="1"/>
</dbReference>
<evidence type="ECO:0000313" key="2">
    <source>
        <dbReference type="EMBL" id="CDP39019.1"/>
    </source>
</evidence>
<dbReference type="EMBL" id="HG937694">
    <property type="protein sequence ID" value="CDP39019.1"/>
    <property type="molecule type" value="Genomic_DNA"/>
</dbReference>
<dbReference type="PANTHER" id="PTHR21705">
    <property type="entry name" value="RAI16 PROTEIN-RELATED"/>
    <property type="match status" value="1"/>
</dbReference>
<name>A0A060TDZ4_BLAAD</name>
<reference evidence="2" key="2">
    <citation type="submission" date="2014-06" db="EMBL/GenBank/DDBJ databases">
        <title>The complete genome of Blastobotrys (Arxula) adeninivorans LS3 - a yeast of biotechnological interest.</title>
        <authorList>
            <person name="Kunze G."/>
            <person name="Gaillardin C."/>
            <person name="Czernicka M."/>
            <person name="Durrens P."/>
            <person name="Martin T."/>
            <person name="Boer E."/>
            <person name="Gabaldon T."/>
            <person name="Cruz J."/>
            <person name="Talla E."/>
            <person name="Marck C."/>
            <person name="Goffeau A."/>
            <person name="Barbe V."/>
            <person name="Baret P."/>
            <person name="Baronian K."/>
            <person name="Beier S."/>
            <person name="Bleykasten C."/>
            <person name="Bode R."/>
            <person name="Casaregola S."/>
            <person name="Despons L."/>
            <person name="Fairhead C."/>
            <person name="Giersberg M."/>
            <person name="Gierski P."/>
            <person name="Hahnel U."/>
            <person name="Hartmann A."/>
            <person name="Jankowska D."/>
            <person name="Jubin C."/>
            <person name="Jung P."/>
            <person name="Lafontaine I."/>
            <person name="Leh-Louis V."/>
            <person name="Lemaire M."/>
            <person name="Marcet-Houben M."/>
            <person name="Mascher M."/>
            <person name="Morel G."/>
            <person name="Richard G.-F."/>
            <person name="Riechen J."/>
            <person name="Sacerdot C."/>
            <person name="Sarkar A."/>
            <person name="Savel G."/>
            <person name="Schacherer J."/>
            <person name="Sherman D."/>
            <person name="Straub M.-L."/>
            <person name="Stein N."/>
            <person name="Thierry A."/>
            <person name="Trautwein-Schult A."/>
            <person name="Westhof E."/>
            <person name="Worch S."/>
            <person name="Dujon B."/>
            <person name="Souciet J.-L."/>
            <person name="Wincker P."/>
            <person name="Scholz U."/>
            <person name="Neuveglise N."/>
        </authorList>
    </citation>
    <scope>NUCLEOTIDE SEQUENCE</scope>
    <source>
        <strain evidence="2">LS3</strain>
    </source>
</reference>
<gene>
    <name evidence="2" type="ORF">GNLVRS02_ARAD1D47872g</name>
</gene>